<dbReference type="AlphaFoldDB" id="A0A816FYL8"/>
<evidence type="ECO:0000313" key="3">
    <source>
        <dbReference type="Proteomes" id="UP000663828"/>
    </source>
</evidence>
<dbReference type="Proteomes" id="UP000663828">
    <property type="component" value="Unassembled WGS sequence"/>
</dbReference>
<feature type="region of interest" description="Disordered" evidence="1">
    <location>
        <begin position="1"/>
        <end position="53"/>
    </location>
</feature>
<feature type="compositionally biased region" description="Low complexity" evidence="1">
    <location>
        <begin position="41"/>
        <end position="53"/>
    </location>
</feature>
<name>A0A816FYL8_ADIRI</name>
<comment type="caution">
    <text evidence="2">The sequence shown here is derived from an EMBL/GenBank/DDBJ whole genome shotgun (WGS) entry which is preliminary data.</text>
</comment>
<sequence length="123" mass="13748">MTNVSANDSSYDESIEGNEDLSSPNEVVGQQESGIPSQHIQANNTGTTQNANSNITNPFVFANYFAIYLVHNMLSPPLGFPLNHHIHRGLPLKRLNQTERRRNGQFRGGRQYSKLGKKILILD</sequence>
<gene>
    <name evidence="2" type="ORF">XAT740_LOCUS57985</name>
</gene>
<accession>A0A816FYL8</accession>
<protein>
    <submittedName>
        <fullName evidence="2">Uncharacterized protein</fullName>
    </submittedName>
</protein>
<evidence type="ECO:0000313" key="2">
    <source>
        <dbReference type="EMBL" id="CAF1667115.1"/>
    </source>
</evidence>
<keyword evidence="3" id="KW-1185">Reference proteome</keyword>
<feature type="compositionally biased region" description="Polar residues" evidence="1">
    <location>
        <begin position="20"/>
        <end position="40"/>
    </location>
</feature>
<dbReference type="EMBL" id="CAJNOR010012345">
    <property type="protein sequence ID" value="CAF1667115.1"/>
    <property type="molecule type" value="Genomic_DNA"/>
</dbReference>
<evidence type="ECO:0000256" key="1">
    <source>
        <dbReference type="SAM" id="MobiDB-lite"/>
    </source>
</evidence>
<organism evidence="2 3">
    <name type="scientific">Adineta ricciae</name>
    <name type="common">Rotifer</name>
    <dbReference type="NCBI Taxonomy" id="249248"/>
    <lineage>
        <taxon>Eukaryota</taxon>
        <taxon>Metazoa</taxon>
        <taxon>Spiralia</taxon>
        <taxon>Gnathifera</taxon>
        <taxon>Rotifera</taxon>
        <taxon>Eurotatoria</taxon>
        <taxon>Bdelloidea</taxon>
        <taxon>Adinetida</taxon>
        <taxon>Adinetidae</taxon>
        <taxon>Adineta</taxon>
    </lineage>
</organism>
<proteinExistence type="predicted"/>
<feature type="compositionally biased region" description="Acidic residues" evidence="1">
    <location>
        <begin position="10"/>
        <end position="19"/>
    </location>
</feature>
<reference evidence="2" key="1">
    <citation type="submission" date="2021-02" db="EMBL/GenBank/DDBJ databases">
        <authorList>
            <person name="Nowell W R."/>
        </authorList>
    </citation>
    <scope>NUCLEOTIDE SEQUENCE</scope>
</reference>